<dbReference type="Gene3D" id="2.70.98.30">
    <property type="entry name" value="Golgi alpha-mannosidase II, domain 4"/>
    <property type="match status" value="1"/>
</dbReference>
<dbReference type="FunFam" id="2.70.98.30:FF:000001">
    <property type="entry name" value="alpha-mannosidase 2C1 isoform X2"/>
    <property type="match status" value="1"/>
</dbReference>
<dbReference type="OrthoDB" id="10261055at2759"/>
<organism evidence="6 7">
    <name type="scientific">Penaeus vannamei</name>
    <name type="common">Whiteleg shrimp</name>
    <name type="synonym">Litopenaeus vannamei</name>
    <dbReference type="NCBI Taxonomy" id="6689"/>
    <lineage>
        <taxon>Eukaryota</taxon>
        <taxon>Metazoa</taxon>
        <taxon>Ecdysozoa</taxon>
        <taxon>Arthropoda</taxon>
        <taxon>Crustacea</taxon>
        <taxon>Multicrustacea</taxon>
        <taxon>Malacostraca</taxon>
        <taxon>Eumalacostraca</taxon>
        <taxon>Eucarida</taxon>
        <taxon>Decapoda</taxon>
        <taxon>Dendrobranchiata</taxon>
        <taxon>Penaeoidea</taxon>
        <taxon>Penaeidae</taxon>
        <taxon>Penaeus</taxon>
    </lineage>
</organism>
<dbReference type="FunFam" id="3.20.110.10:FF:000002">
    <property type="entry name" value="alpha-mannosidase 2C1 isoform X1"/>
    <property type="match status" value="1"/>
</dbReference>
<evidence type="ECO:0000256" key="1">
    <source>
        <dbReference type="ARBA" id="ARBA00000365"/>
    </source>
</evidence>
<evidence type="ECO:0000313" key="7">
    <source>
        <dbReference type="Proteomes" id="UP000283509"/>
    </source>
</evidence>
<evidence type="ECO:0000313" key="6">
    <source>
        <dbReference type="EMBL" id="ROT77647.1"/>
    </source>
</evidence>
<feature type="domain" description="Glycosyl hydrolases family 38 C-terminal" evidence="5">
    <location>
        <begin position="735"/>
        <end position="808"/>
    </location>
</feature>
<dbReference type="GO" id="GO:0006013">
    <property type="term" value="P:mannose metabolic process"/>
    <property type="evidence" value="ECO:0007669"/>
    <property type="project" value="InterPro"/>
</dbReference>
<dbReference type="Proteomes" id="UP000283509">
    <property type="component" value="Unassembled WGS sequence"/>
</dbReference>
<evidence type="ECO:0000259" key="3">
    <source>
        <dbReference type="Pfam" id="PF01074"/>
    </source>
</evidence>
<name>A0A3R7QFZ9_PENVA</name>
<evidence type="ECO:0000259" key="5">
    <source>
        <dbReference type="Pfam" id="PF17677"/>
    </source>
</evidence>
<sequence>MRRGPPSLYYVEMAANKLFGAGPGDQIDPPDPNMYFTLSRAEIAQLDSTVYKLTRDLEVLHQLAQELIPDQRGYQALYTANQMVNSIIAGNESGASDLADEYFRKGNGRAHLAVIGNCHIDSAWLWPYSETKRKVARSFSSQLKLMEDYPEHLFVASQAQQWAWCKQYYPELFERVKAQVTAGKFLPVGGTWVEMDGNIPSGESFVRQFLHGQTFYQKEFGVTCKEFWLPDTFGYSAQIPAMMQHMGLTRFLTQKMSWSLVNKFPHHNFIWGRMEARVEEALRTVNNLQDKGRAGISAFLFGYGDGGGGPTQEMLERRHRLQDTDGCPKMQMSTPDDLFWREAAQLLPMDFAGKRSFAFAMQSSSCQWEWASWAAQPISFSARTSSSTEQVVMNSLQWPRKEVVKIPGEYSGKDLLGVVQRTEAGEQYALVDAPPMGSSPVLASTPSRDVTITEANGFFTLENEMLKATVNPWGQVVSLLVAGDDRDVFLKADGTQLLGNQLVLYDDEPLYWDAWDVMDYHLETPKVLNAEGSGFAVTPVAVVESGPLVARLRWSVEISPASTLSQEIELSSESPFLVFSTYVSWHENRKIMKALFDTNIHTNKASFDIQFGHLERPTHMNTSWDSARYEVCGHKWADLSEPDWGMAVLNDSKYGWMARAHSLALSLLRSPKAPDDHADMKDHFFKYALMPHTGTLQEAQVVRRAYEFNNPLRLRHAPTSSGSWSALEVEGAGAVVHTVKATEDGSGDVLLRLFESHGAKTKVTLRIKLPVLAVKESDGMEGIGPELSITQEDEATSVPLSLTPFQILALRLSFSESKKEN</sequence>
<dbReference type="InterPro" id="IPR011682">
    <property type="entry name" value="Glyco_hydro_38_C"/>
</dbReference>
<comment type="caution">
    <text evidence="6">The sequence shown here is derived from an EMBL/GenBank/DDBJ whole genome shotgun (WGS) entry which is preliminary data.</text>
</comment>
<dbReference type="SUPFAM" id="SSF88713">
    <property type="entry name" value="Glycoside hydrolase/deacetylase"/>
    <property type="match status" value="1"/>
</dbReference>
<feature type="domain" description="Glycoside hydrolase family 38 N-terminal" evidence="3">
    <location>
        <begin position="275"/>
        <end position="341"/>
    </location>
</feature>
<evidence type="ECO:0000259" key="4">
    <source>
        <dbReference type="Pfam" id="PF07748"/>
    </source>
</evidence>
<feature type="domain" description="Glycosyl hydrolase family 38 C-terminal" evidence="4">
    <location>
        <begin position="461"/>
        <end position="676"/>
    </location>
</feature>
<dbReference type="InterPro" id="IPR000602">
    <property type="entry name" value="Glyco_hydro_38_N"/>
</dbReference>
<dbReference type="GO" id="GO:0009313">
    <property type="term" value="P:oligosaccharide catabolic process"/>
    <property type="evidence" value="ECO:0007669"/>
    <property type="project" value="TreeGrafter"/>
</dbReference>
<dbReference type="InterPro" id="IPR027291">
    <property type="entry name" value="Glyco_hydro_38_N_sf"/>
</dbReference>
<proteinExistence type="predicted"/>
<dbReference type="EC" id="3.2.1.24" evidence="2"/>
<dbReference type="PANTHER" id="PTHR46017:SF1">
    <property type="entry name" value="ALPHA-MANNOSIDASE 2C1"/>
    <property type="match status" value="1"/>
</dbReference>
<evidence type="ECO:0000256" key="2">
    <source>
        <dbReference type="ARBA" id="ARBA00012752"/>
    </source>
</evidence>
<gene>
    <name evidence="6" type="ORF">C7M84_003703</name>
</gene>
<dbReference type="Pfam" id="PF07748">
    <property type="entry name" value="Glyco_hydro_38C"/>
    <property type="match status" value="1"/>
</dbReference>
<reference evidence="6 7" key="1">
    <citation type="submission" date="2018-04" db="EMBL/GenBank/DDBJ databases">
        <authorList>
            <person name="Zhang X."/>
            <person name="Yuan J."/>
            <person name="Li F."/>
            <person name="Xiang J."/>
        </authorList>
    </citation>
    <scope>NUCLEOTIDE SEQUENCE [LARGE SCALE GENOMIC DNA]</scope>
    <source>
        <tissue evidence="6">Muscle</tissue>
    </source>
</reference>
<dbReference type="SUPFAM" id="SSF74650">
    <property type="entry name" value="Galactose mutarotase-like"/>
    <property type="match status" value="1"/>
</dbReference>
<dbReference type="AlphaFoldDB" id="A0A3R7QFZ9"/>
<dbReference type="InterPro" id="IPR011330">
    <property type="entry name" value="Glyco_hydro/deAcase_b/a-brl"/>
</dbReference>
<protein>
    <recommendedName>
        <fullName evidence="2">alpha-mannosidase</fullName>
        <ecNumber evidence="2">3.2.1.24</ecNumber>
    </recommendedName>
</protein>
<dbReference type="Pfam" id="PF17677">
    <property type="entry name" value="Glyco_hydro38C2"/>
    <property type="match status" value="1"/>
</dbReference>
<dbReference type="EMBL" id="QCYY01001500">
    <property type="protein sequence ID" value="ROT77647.1"/>
    <property type="molecule type" value="Genomic_DNA"/>
</dbReference>
<feature type="domain" description="Glycoside hydrolase family 38 N-terminal" evidence="3">
    <location>
        <begin position="112"/>
        <end position="273"/>
    </location>
</feature>
<dbReference type="Gene3D" id="3.20.110.10">
    <property type="entry name" value="Glycoside hydrolase 38, N terminal domain"/>
    <property type="match status" value="1"/>
</dbReference>
<dbReference type="GO" id="GO:0030246">
    <property type="term" value="F:carbohydrate binding"/>
    <property type="evidence" value="ECO:0007669"/>
    <property type="project" value="InterPro"/>
</dbReference>
<dbReference type="PANTHER" id="PTHR46017">
    <property type="entry name" value="ALPHA-MANNOSIDASE 2C1"/>
    <property type="match status" value="1"/>
</dbReference>
<keyword evidence="7" id="KW-1185">Reference proteome</keyword>
<dbReference type="InterPro" id="IPR011013">
    <property type="entry name" value="Gal_mutarotase_sf_dom"/>
</dbReference>
<comment type="catalytic activity">
    <reaction evidence="1">
        <text>Hydrolysis of terminal, non-reducing alpha-D-mannose residues in alpha-D-mannosides.</text>
        <dbReference type="EC" id="3.2.1.24"/>
    </reaction>
</comment>
<dbReference type="GO" id="GO:0004559">
    <property type="term" value="F:alpha-mannosidase activity"/>
    <property type="evidence" value="ECO:0007669"/>
    <property type="project" value="UniProtKB-EC"/>
</dbReference>
<dbReference type="STRING" id="6689.A0A3R7QFZ9"/>
<dbReference type="InterPro" id="IPR041147">
    <property type="entry name" value="GH38_C"/>
</dbReference>
<dbReference type="Pfam" id="PF01074">
    <property type="entry name" value="Glyco_hydro_38N"/>
    <property type="match status" value="2"/>
</dbReference>
<reference evidence="6 7" key="2">
    <citation type="submission" date="2019-01" db="EMBL/GenBank/DDBJ databases">
        <title>The decoding of complex shrimp genome reveals the adaptation for benthos swimmer, frequently molting mechanism and breeding impact on genome.</title>
        <authorList>
            <person name="Sun Y."/>
            <person name="Gao Y."/>
            <person name="Yu Y."/>
        </authorList>
    </citation>
    <scope>NUCLEOTIDE SEQUENCE [LARGE SCALE GENOMIC DNA]</scope>
    <source>
        <tissue evidence="6">Muscle</tissue>
    </source>
</reference>
<accession>A0A3R7QFZ9</accession>